<evidence type="ECO:0000256" key="7">
    <source>
        <dbReference type="RuleBase" id="RU000481"/>
    </source>
</evidence>
<dbReference type="EC" id="2.6.1.-" evidence="7"/>
<dbReference type="AlphaFoldDB" id="A0A3N6MHW3"/>
<dbReference type="EMBL" id="REGA01000003">
    <property type="protein sequence ID" value="RQG96520.1"/>
    <property type="molecule type" value="Genomic_DNA"/>
</dbReference>
<accession>A0A3N6MHW3</accession>
<dbReference type="OrthoDB" id="372018at2157"/>
<dbReference type="PROSITE" id="PS00105">
    <property type="entry name" value="AA_TRANSFER_CLASS_1"/>
    <property type="match status" value="1"/>
</dbReference>
<dbReference type="GO" id="GO:0030170">
    <property type="term" value="F:pyridoxal phosphate binding"/>
    <property type="evidence" value="ECO:0007669"/>
    <property type="project" value="InterPro"/>
</dbReference>
<dbReference type="GO" id="GO:0008483">
    <property type="term" value="F:transaminase activity"/>
    <property type="evidence" value="ECO:0007669"/>
    <property type="project" value="UniProtKB-KW"/>
</dbReference>
<keyword evidence="4 7" id="KW-0032">Aminotransferase</keyword>
<comment type="subunit">
    <text evidence="3">Homodimer.</text>
</comment>
<evidence type="ECO:0000256" key="4">
    <source>
        <dbReference type="ARBA" id="ARBA00022576"/>
    </source>
</evidence>
<sequence>MASDEPQPPQYRGVSARSRSVDRSSIRIMFDRAADYDGDLVHLEIGEPDFDTPEHIVQAGAQAAEAGKTDYTANAGLLNLREAIARHGKLGADYNPATDIVVTNGGMEALYLAMLTVVDSGDEVIIPTPAWPSYQAQTKMVGGVPKTVPLSGGSFEIDLDTIEETISDDTSLVVLTRPSNPTGRIYDASKVEQIADLAEEHDAYLLVDEVYNTIVYDDESVAIADTIGKADHLLIVNSCSKRFAMTGWRVGWLAGPEDVISQATKLHENTTACASNVSQHAAIAALEGPKEPVRRMNEKYRERRDRVADRVDSLQGVSCPVPEGSFYAFLDMRDTGLSSEEISERLLLDHGVVTAPGSGFGDAGDGFVRISFANNINRVNEGLDRIEAFLNEVL</sequence>
<dbReference type="InterPro" id="IPR050596">
    <property type="entry name" value="AspAT/PAT-like"/>
</dbReference>
<evidence type="ECO:0000256" key="6">
    <source>
        <dbReference type="ARBA" id="ARBA00022898"/>
    </source>
</evidence>
<gene>
    <name evidence="9" type="ORF">EA473_05240</name>
</gene>
<reference evidence="9 10" key="1">
    <citation type="submission" date="2018-10" db="EMBL/GenBank/DDBJ databases">
        <title>Natrarchaeobius chitinivorans gen. nov., sp. nov., and Natrarchaeobius haloalkaliphilus sp. nov., alkaliphilic, chitin-utilizing haloarchaea from hypersaline alkaline lakes.</title>
        <authorList>
            <person name="Sorokin D.Y."/>
            <person name="Elcheninov A.G."/>
            <person name="Kostrikina N.A."/>
            <person name="Bale N.J."/>
            <person name="Sinninghe Damste J.S."/>
            <person name="Khijniak T.V."/>
            <person name="Kublanov I.V."/>
            <person name="Toshchakov S.V."/>
        </authorList>
    </citation>
    <scope>NUCLEOTIDE SEQUENCE [LARGE SCALE GENOMIC DNA]</scope>
    <source>
        <strain evidence="9 10">AArcht4T</strain>
    </source>
</reference>
<feature type="domain" description="Aminotransferase class I/classII large" evidence="8">
    <location>
        <begin position="39"/>
        <end position="385"/>
    </location>
</feature>
<comment type="similarity">
    <text evidence="2 7">Belongs to the class-I pyridoxal-phosphate-dependent aminotransferase family.</text>
</comment>
<dbReference type="InterPro" id="IPR015421">
    <property type="entry name" value="PyrdxlP-dep_Trfase_major"/>
</dbReference>
<dbReference type="RefSeq" id="WP_124194594.1">
    <property type="nucleotide sequence ID" value="NZ_REGA01000003.1"/>
</dbReference>
<comment type="cofactor">
    <cofactor evidence="1 7">
        <name>pyridoxal 5'-phosphate</name>
        <dbReference type="ChEBI" id="CHEBI:597326"/>
    </cofactor>
</comment>
<organism evidence="9 10">
    <name type="scientific">Natrarchaeobius chitinivorans</name>
    <dbReference type="NCBI Taxonomy" id="1679083"/>
    <lineage>
        <taxon>Archaea</taxon>
        <taxon>Methanobacteriati</taxon>
        <taxon>Methanobacteriota</taxon>
        <taxon>Stenosarchaea group</taxon>
        <taxon>Halobacteria</taxon>
        <taxon>Halobacteriales</taxon>
        <taxon>Natrialbaceae</taxon>
        <taxon>Natrarchaeobius</taxon>
    </lineage>
</organism>
<evidence type="ECO:0000259" key="8">
    <source>
        <dbReference type="Pfam" id="PF00155"/>
    </source>
</evidence>
<dbReference type="CDD" id="cd00609">
    <property type="entry name" value="AAT_like"/>
    <property type="match status" value="1"/>
</dbReference>
<proteinExistence type="inferred from homology"/>
<evidence type="ECO:0000256" key="3">
    <source>
        <dbReference type="ARBA" id="ARBA00011738"/>
    </source>
</evidence>
<dbReference type="Gene3D" id="3.90.1150.10">
    <property type="entry name" value="Aspartate Aminotransferase, domain 1"/>
    <property type="match status" value="1"/>
</dbReference>
<comment type="caution">
    <text evidence="9">The sequence shown here is derived from an EMBL/GenBank/DDBJ whole genome shotgun (WGS) entry which is preliminary data.</text>
</comment>
<evidence type="ECO:0000256" key="1">
    <source>
        <dbReference type="ARBA" id="ARBA00001933"/>
    </source>
</evidence>
<dbReference type="FunFam" id="3.40.640.10:FF:000033">
    <property type="entry name" value="Aspartate aminotransferase"/>
    <property type="match status" value="1"/>
</dbReference>
<evidence type="ECO:0000256" key="2">
    <source>
        <dbReference type="ARBA" id="ARBA00007441"/>
    </source>
</evidence>
<dbReference type="PANTHER" id="PTHR46383">
    <property type="entry name" value="ASPARTATE AMINOTRANSFERASE"/>
    <property type="match status" value="1"/>
</dbReference>
<evidence type="ECO:0000313" key="9">
    <source>
        <dbReference type="EMBL" id="RQG96520.1"/>
    </source>
</evidence>
<evidence type="ECO:0000313" key="10">
    <source>
        <dbReference type="Proteomes" id="UP000282323"/>
    </source>
</evidence>
<dbReference type="InterPro" id="IPR015424">
    <property type="entry name" value="PyrdxlP-dep_Trfase"/>
</dbReference>
<dbReference type="GO" id="GO:0006520">
    <property type="term" value="P:amino acid metabolic process"/>
    <property type="evidence" value="ECO:0007669"/>
    <property type="project" value="InterPro"/>
</dbReference>
<keyword evidence="5 7" id="KW-0808">Transferase</keyword>
<dbReference type="SUPFAM" id="SSF53383">
    <property type="entry name" value="PLP-dependent transferases"/>
    <property type="match status" value="1"/>
</dbReference>
<dbReference type="PANTHER" id="PTHR46383:SF3">
    <property type="entry name" value="ASPARTATE AMINOTRANSFERASE-RELATED"/>
    <property type="match status" value="1"/>
</dbReference>
<dbReference type="InterPro" id="IPR004838">
    <property type="entry name" value="NHTrfase_class1_PyrdxlP-BS"/>
</dbReference>
<dbReference type="Gene3D" id="3.40.640.10">
    <property type="entry name" value="Type I PLP-dependent aspartate aminotransferase-like (Major domain)"/>
    <property type="match status" value="1"/>
</dbReference>
<name>A0A3N6MHW3_NATCH</name>
<dbReference type="Pfam" id="PF00155">
    <property type="entry name" value="Aminotran_1_2"/>
    <property type="match status" value="1"/>
</dbReference>
<protein>
    <recommendedName>
        <fullName evidence="7">Aminotransferase</fullName>
        <ecNumber evidence="7">2.6.1.-</ecNumber>
    </recommendedName>
</protein>
<evidence type="ECO:0000256" key="5">
    <source>
        <dbReference type="ARBA" id="ARBA00022679"/>
    </source>
</evidence>
<dbReference type="InterPro" id="IPR004839">
    <property type="entry name" value="Aminotransferase_I/II_large"/>
</dbReference>
<dbReference type="Proteomes" id="UP000282323">
    <property type="component" value="Unassembled WGS sequence"/>
</dbReference>
<dbReference type="InterPro" id="IPR015422">
    <property type="entry name" value="PyrdxlP-dep_Trfase_small"/>
</dbReference>
<keyword evidence="6" id="KW-0663">Pyridoxal phosphate</keyword>
<keyword evidence="10" id="KW-1185">Reference proteome</keyword>